<evidence type="ECO:0000313" key="2">
    <source>
        <dbReference type="EMBL" id="TWD96501.1"/>
    </source>
</evidence>
<comment type="caution">
    <text evidence="2">The sequence shown here is derived from an EMBL/GenBank/DDBJ whole genome shotgun (WGS) entry which is preliminary data.</text>
</comment>
<feature type="transmembrane region" description="Helical" evidence="1">
    <location>
        <begin position="6"/>
        <end position="29"/>
    </location>
</feature>
<evidence type="ECO:0000256" key="1">
    <source>
        <dbReference type="SAM" id="Phobius"/>
    </source>
</evidence>
<keyword evidence="3" id="KW-1185">Reference proteome</keyword>
<proteinExistence type="predicted"/>
<name>A0A561CZ41_9BACI</name>
<keyword evidence="1" id="KW-0812">Transmembrane</keyword>
<accession>A0A561CZ41</accession>
<gene>
    <name evidence="2" type="ORF">FB550_111161</name>
</gene>
<keyword evidence="1" id="KW-1133">Transmembrane helix</keyword>
<keyword evidence="1" id="KW-0472">Membrane</keyword>
<dbReference type="RefSeq" id="WP_144566982.1">
    <property type="nucleotide sequence ID" value="NZ_VIVN01000011.1"/>
</dbReference>
<evidence type="ECO:0000313" key="3">
    <source>
        <dbReference type="Proteomes" id="UP000319671"/>
    </source>
</evidence>
<evidence type="ECO:0008006" key="4">
    <source>
        <dbReference type="Google" id="ProtNLM"/>
    </source>
</evidence>
<organism evidence="2 3">
    <name type="scientific">Neobacillus bataviensis</name>
    <dbReference type="NCBI Taxonomy" id="220685"/>
    <lineage>
        <taxon>Bacteria</taxon>
        <taxon>Bacillati</taxon>
        <taxon>Bacillota</taxon>
        <taxon>Bacilli</taxon>
        <taxon>Bacillales</taxon>
        <taxon>Bacillaceae</taxon>
        <taxon>Neobacillus</taxon>
    </lineage>
</organism>
<reference evidence="2 3" key="1">
    <citation type="submission" date="2019-06" db="EMBL/GenBank/DDBJ databases">
        <title>Sorghum-associated microbial communities from plants grown in Nebraska, USA.</title>
        <authorList>
            <person name="Schachtman D."/>
        </authorList>
    </citation>
    <scope>NUCLEOTIDE SEQUENCE [LARGE SCALE GENOMIC DNA]</scope>
    <source>
        <strain evidence="2 3">2482</strain>
    </source>
</reference>
<dbReference type="AlphaFoldDB" id="A0A561CZ41"/>
<feature type="transmembrane region" description="Helical" evidence="1">
    <location>
        <begin position="41"/>
        <end position="60"/>
    </location>
</feature>
<sequence>MLWLDSILLMWVNRILLIGTVFSFFLAVVIFKKSSDRDWPFISFLIGIGFISTFFIVNYTTR</sequence>
<protein>
    <recommendedName>
        <fullName evidence="4">YesK-like protein</fullName>
    </recommendedName>
</protein>
<dbReference type="Proteomes" id="UP000319671">
    <property type="component" value="Unassembled WGS sequence"/>
</dbReference>
<dbReference type="EMBL" id="VIVN01000011">
    <property type="protein sequence ID" value="TWD96501.1"/>
    <property type="molecule type" value="Genomic_DNA"/>
</dbReference>